<proteinExistence type="predicted"/>
<dbReference type="AlphaFoldDB" id="A0A176WI78"/>
<sequence>MALGPHRPTRREPKEGRKEGRKEGGASRTGEGSGDGVLGSLCEGRGWGWLALVPGPVGSGGLIGGCARKAVFYSGVGDDSPRGACGAMLEKERLDKQSLGDSGWGPGPPPAPAPAPPPPRPAAAAGRWSSRPSVPVVSNRGLRCRCRSEVPTLRGLALRHHARGVRMYTGAAEAAAEAEEEEGRSRRTDRVPEPGVCAGRTSEPRKHHASKGRSVFSGLWESERGILPREEDKRQTGAMNL</sequence>
<feature type="compositionally biased region" description="Basic and acidic residues" evidence="1">
    <location>
        <begin position="183"/>
        <end position="192"/>
    </location>
</feature>
<feature type="region of interest" description="Disordered" evidence="1">
    <location>
        <begin position="97"/>
        <end position="132"/>
    </location>
</feature>
<evidence type="ECO:0000313" key="3">
    <source>
        <dbReference type="Proteomes" id="UP000077202"/>
    </source>
</evidence>
<feature type="region of interest" description="Disordered" evidence="1">
    <location>
        <begin position="172"/>
        <end position="241"/>
    </location>
</feature>
<gene>
    <name evidence="2" type="ORF">AXG93_399s1290</name>
</gene>
<feature type="compositionally biased region" description="Basic and acidic residues" evidence="1">
    <location>
        <begin position="221"/>
        <end position="235"/>
    </location>
</feature>
<feature type="region of interest" description="Disordered" evidence="1">
    <location>
        <begin position="1"/>
        <end position="38"/>
    </location>
</feature>
<evidence type="ECO:0000256" key="1">
    <source>
        <dbReference type="SAM" id="MobiDB-lite"/>
    </source>
</evidence>
<dbReference type="Proteomes" id="UP000077202">
    <property type="component" value="Unassembled WGS sequence"/>
</dbReference>
<feature type="compositionally biased region" description="Basic and acidic residues" evidence="1">
    <location>
        <begin position="10"/>
        <end position="25"/>
    </location>
</feature>
<name>A0A176WI78_MARPO</name>
<keyword evidence="3" id="KW-1185">Reference proteome</keyword>
<comment type="caution">
    <text evidence="2">The sequence shown here is derived from an EMBL/GenBank/DDBJ whole genome shotgun (WGS) entry which is preliminary data.</text>
</comment>
<dbReference type="EMBL" id="LVLJ01000705">
    <property type="protein sequence ID" value="OAE32920.1"/>
    <property type="molecule type" value="Genomic_DNA"/>
</dbReference>
<reference evidence="2" key="1">
    <citation type="submission" date="2016-03" db="EMBL/GenBank/DDBJ databases">
        <title>Mechanisms controlling the formation of the plant cell surface in tip-growing cells are functionally conserved among land plants.</title>
        <authorList>
            <person name="Honkanen S."/>
            <person name="Jones V.A."/>
            <person name="Morieri G."/>
            <person name="Champion C."/>
            <person name="Hetherington A.J."/>
            <person name="Kelly S."/>
            <person name="Saint-Marcoux D."/>
            <person name="Proust H."/>
            <person name="Prescott H."/>
            <person name="Dolan L."/>
        </authorList>
    </citation>
    <scope>NUCLEOTIDE SEQUENCE [LARGE SCALE GENOMIC DNA]</scope>
    <source>
        <tissue evidence="2">Whole gametophyte</tissue>
    </source>
</reference>
<organism evidence="2 3">
    <name type="scientific">Marchantia polymorpha subsp. ruderalis</name>
    <dbReference type="NCBI Taxonomy" id="1480154"/>
    <lineage>
        <taxon>Eukaryota</taxon>
        <taxon>Viridiplantae</taxon>
        <taxon>Streptophyta</taxon>
        <taxon>Embryophyta</taxon>
        <taxon>Marchantiophyta</taxon>
        <taxon>Marchantiopsida</taxon>
        <taxon>Marchantiidae</taxon>
        <taxon>Marchantiales</taxon>
        <taxon>Marchantiaceae</taxon>
        <taxon>Marchantia</taxon>
    </lineage>
</organism>
<feature type="compositionally biased region" description="Pro residues" evidence="1">
    <location>
        <begin position="106"/>
        <end position="121"/>
    </location>
</feature>
<accession>A0A176WI78</accession>
<protein>
    <submittedName>
        <fullName evidence="2">Uncharacterized protein</fullName>
    </submittedName>
</protein>
<feature type="compositionally biased region" description="Low complexity" evidence="1">
    <location>
        <begin position="122"/>
        <end position="132"/>
    </location>
</feature>
<evidence type="ECO:0000313" key="2">
    <source>
        <dbReference type="EMBL" id="OAE32920.1"/>
    </source>
</evidence>